<feature type="transmembrane region" description="Helical" evidence="1">
    <location>
        <begin position="21"/>
        <end position="48"/>
    </location>
</feature>
<evidence type="ECO:0000256" key="1">
    <source>
        <dbReference type="SAM" id="Phobius"/>
    </source>
</evidence>
<sequence length="65" mass="7764">MSYQLRVIRFCLHSSPRLLSAFYCLYIIFLLLYSDHIIQLYFILILMLNRCSNPSAHTQMIHQLS</sequence>
<organism evidence="2">
    <name type="scientific">Octopus bimaculoides</name>
    <name type="common">California two-spotted octopus</name>
    <dbReference type="NCBI Taxonomy" id="37653"/>
    <lineage>
        <taxon>Eukaryota</taxon>
        <taxon>Metazoa</taxon>
        <taxon>Spiralia</taxon>
        <taxon>Lophotrochozoa</taxon>
        <taxon>Mollusca</taxon>
        <taxon>Cephalopoda</taxon>
        <taxon>Coleoidea</taxon>
        <taxon>Octopodiformes</taxon>
        <taxon>Octopoda</taxon>
        <taxon>Incirrata</taxon>
        <taxon>Octopodidae</taxon>
        <taxon>Octopus</taxon>
    </lineage>
</organism>
<keyword evidence="1" id="KW-0812">Transmembrane</keyword>
<name>A0A0L8FGB9_OCTBM</name>
<keyword evidence="1" id="KW-0472">Membrane</keyword>
<reference evidence="2" key="1">
    <citation type="submission" date="2015-07" db="EMBL/GenBank/DDBJ databases">
        <title>MeaNS - Measles Nucleotide Surveillance Program.</title>
        <authorList>
            <person name="Tran T."/>
            <person name="Druce J."/>
        </authorList>
    </citation>
    <scope>NUCLEOTIDE SEQUENCE</scope>
    <source>
        <strain evidence="2">UCB-OBI-ISO-001</strain>
        <tissue evidence="2">Gonad</tissue>
    </source>
</reference>
<dbReference type="EMBL" id="KQ432684">
    <property type="protein sequence ID" value="KOF62677.1"/>
    <property type="molecule type" value="Genomic_DNA"/>
</dbReference>
<evidence type="ECO:0000313" key="2">
    <source>
        <dbReference type="EMBL" id="KOF62677.1"/>
    </source>
</evidence>
<dbReference type="AlphaFoldDB" id="A0A0L8FGB9"/>
<accession>A0A0L8FGB9</accession>
<protein>
    <submittedName>
        <fullName evidence="2">Uncharacterized protein</fullName>
    </submittedName>
</protein>
<gene>
    <name evidence="2" type="ORF">OCBIM_22022334mg</name>
</gene>
<keyword evidence="1" id="KW-1133">Transmembrane helix</keyword>
<proteinExistence type="predicted"/>